<dbReference type="eggNOG" id="COG1846">
    <property type="taxonomic scope" value="Bacteria"/>
</dbReference>
<accession>F7NHY2</accession>
<dbReference type="OrthoDB" id="9807907at2"/>
<evidence type="ECO:0000313" key="3">
    <source>
        <dbReference type="Proteomes" id="UP000003240"/>
    </source>
</evidence>
<dbReference type="PANTHER" id="PTHR30595">
    <property type="entry name" value="GLPR-RELATED TRANSCRIPTIONAL REPRESSOR"/>
    <property type="match status" value="1"/>
</dbReference>
<keyword evidence="3" id="KW-1185">Reference proteome</keyword>
<dbReference type="STRING" id="1009370.ALO_08400"/>
<dbReference type="EMBL" id="AFGF01000060">
    <property type="protein sequence ID" value="EGO64361.1"/>
    <property type="molecule type" value="Genomic_DNA"/>
</dbReference>
<name>F7NHY2_9FIRM</name>
<reference evidence="2 3" key="1">
    <citation type="journal article" date="2011" name="EMBO J.">
        <title>Structural diversity of bacterial flagellar motors.</title>
        <authorList>
            <person name="Chen S."/>
            <person name="Beeby M."/>
            <person name="Murphy G.E."/>
            <person name="Leadbetter J.R."/>
            <person name="Hendrixson D.R."/>
            <person name="Briegel A."/>
            <person name="Li Z."/>
            <person name="Shi J."/>
            <person name="Tocheva E.I."/>
            <person name="Muller A."/>
            <person name="Dobro M.J."/>
            <person name="Jensen G.J."/>
        </authorList>
    </citation>
    <scope>NUCLEOTIDE SEQUENCE [LARGE SCALE GENOMIC DNA]</scope>
    <source>
        <strain evidence="2 3">DSM 6540</strain>
    </source>
</reference>
<dbReference type="PANTHER" id="PTHR30595:SF6">
    <property type="entry name" value="SCHLAFEN ALBA-2 DOMAIN-CONTAINING PROTEIN"/>
    <property type="match status" value="1"/>
</dbReference>
<dbReference type="InterPro" id="IPR038461">
    <property type="entry name" value="Schlafen_AlbA_2_dom_sf"/>
</dbReference>
<dbReference type="AlphaFoldDB" id="F7NHY2"/>
<sequence length="457" mass="51186">MAISEGPMVELKQAVVEDIKKEVVAFANSQGGALYIGITDDGRIVGVDHVDETSLQVSNMIRDGIKPDVTMFVKYSYEVMEGKNIIKVIVQKGTDCPYYIAKKGMRPEGVYVRQGSSSVPASENAIRQMIKETDGDTFENMRSLCQELTFEAAAAEFTAREVAFGESQMVTLGLANADRIYTNLGLLLSDQCLHTIKAASFEGITQSVFKDRREFRGSLLKQMNDAYSFIDMYNKIRAEFSKLHRIDRRDYPEEALREALLNSLVHREYSFSGSTLINIFEDRIEFVSLGGLVKGLTLNDILFGVSQCRNEKLAAVFYRLKLIEAYGTGIQRIMDSYRDSEKKPQIEASDNAFKIVLPNKNVFLPQDILKDSERSIMELAVQQATISRKDVEGLLSVSQTMAGRLLKQLVDKKMLKTIGGGKDRKYTLASHQGWEESFRKAASCILEHASGKTNYGD</sequence>
<dbReference type="Proteomes" id="UP000003240">
    <property type="component" value="Unassembled WGS sequence"/>
</dbReference>
<evidence type="ECO:0000313" key="2">
    <source>
        <dbReference type="EMBL" id="EGO64361.1"/>
    </source>
</evidence>
<dbReference type="Pfam" id="PF04326">
    <property type="entry name" value="SLFN_AlbA_2"/>
    <property type="match status" value="1"/>
</dbReference>
<dbReference type="Gene3D" id="3.30.950.30">
    <property type="entry name" value="Schlafen, AAA domain"/>
    <property type="match status" value="1"/>
</dbReference>
<gene>
    <name evidence="2" type="ORF">ALO_08400</name>
</gene>
<dbReference type="RefSeq" id="WP_004094593.1">
    <property type="nucleotide sequence ID" value="NZ_AFGF01000060.1"/>
</dbReference>
<organism evidence="2 3">
    <name type="scientific">Acetonema longum DSM 6540</name>
    <dbReference type="NCBI Taxonomy" id="1009370"/>
    <lineage>
        <taxon>Bacteria</taxon>
        <taxon>Bacillati</taxon>
        <taxon>Bacillota</taxon>
        <taxon>Negativicutes</taxon>
        <taxon>Acetonemataceae</taxon>
        <taxon>Acetonema</taxon>
    </lineage>
</organism>
<dbReference type="Gene3D" id="1.10.10.10">
    <property type="entry name" value="Winged helix-like DNA-binding domain superfamily/Winged helix DNA-binding domain"/>
    <property type="match status" value="1"/>
</dbReference>
<proteinExistence type="predicted"/>
<protein>
    <submittedName>
        <fullName evidence="2">Transcriptional regulator</fullName>
    </submittedName>
</protein>
<dbReference type="InterPro" id="IPR036388">
    <property type="entry name" value="WH-like_DNA-bd_sf"/>
</dbReference>
<feature type="domain" description="Schlafen AlbA-2" evidence="1">
    <location>
        <begin position="8"/>
        <end position="121"/>
    </location>
</feature>
<comment type="caution">
    <text evidence="2">The sequence shown here is derived from an EMBL/GenBank/DDBJ whole genome shotgun (WGS) entry which is preliminary data.</text>
</comment>
<dbReference type="InterPro" id="IPR038475">
    <property type="entry name" value="RecG_C_sf"/>
</dbReference>
<dbReference type="InterPro" id="IPR007421">
    <property type="entry name" value="Schlafen_AlbA_2_dom"/>
</dbReference>
<dbReference type="Pfam" id="PF13749">
    <property type="entry name" value="HATPase_c_4"/>
    <property type="match status" value="1"/>
</dbReference>
<dbReference type="eggNOG" id="COG2865">
    <property type="taxonomic scope" value="Bacteria"/>
</dbReference>
<evidence type="ECO:0000259" key="1">
    <source>
        <dbReference type="Pfam" id="PF04326"/>
    </source>
</evidence>
<dbReference type="Gene3D" id="3.30.565.60">
    <property type="match status" value="1"/>
</dbReference>